<dbReference type="AlphaFoldDB" id="A0A7R9C3N1"/>
<sequence length="138" mass="15473">MDPSPDKLSSVEECKGCALSRNFVQFMKTKRPDVDAREVISIETTKSTAEDCARCKLVMNLIMNLLRFRRGDIVLFNLVMATQCAIRNRAQILASADLVDSNVANNEEKAGTAPCQLRRVAMDHIVRKRDVKQTNSQS</sequence>
<gene>
    <name evidence="1" type="ORF">NMOB1V02_LOCUS13051</name>
</gene>
<accession>A0A7R9C3N1</accession>
<reference evidence="1" key="1">
    <citation type="submission" date="2020-11" db="EMBL/GenBank/DDBJ databases">
        <authorList>
            <person name="Tran Van P."/>
        </authorList>
    </citation>
    <scope>NUCLEOTIDE SEQUENCE</scope>
</reference>
<name>A0A7R9C3N1_9CRUS</name>
<evidence type="ECO:0000313" key="1">
    <source>
        <dbReference type="EMBL" id="CAD7285449.1"/>
    </source>
</evidence>
<evidence type="ECO:0000313" key="2">
    <source>
        <dbReference type="Proteomes" id="UP000678499"/>
    </source>
</evidence>
<proteinExistence type="predicted"/>
<protein>
    <submittedName>
        <fullName evidence="1">Uncharacterized protein</fullName>
    </submittedName>
</protein>
<organism evidence="1">
    <name type="scientific">Notodromas monacha</name>
    <dbReference type="NCBI Taxonomy" id="399045"/>
    <lineage>
        <taxon>Eukaryota</taxon>
        <taxon>Metazoa</taxon>
        <taxon>Ecdysozoa</taxon>
        <taxon>Arthropoda</taxon>
        <taxon>Crustacea</taxon>
        <taxon>Oligostraca</taxon>
        <taxon>Ostracoda</taxon>
        <taxon>Podocopa</taxon>
        <taxon>Podocopida</taxon>
        <taxon>Cypridocopina</taxon>
        <taxon>Cypridoidea</taxon>
        <taxon>Cyprididae</taxon>
        <taxon>Notodromas</taxon>
    </lineage>
</organism>
<dbReference type="EMBL" id="CAJPEX010014896">
    <property type="protein sequence ID" value="CAG0925601.1"/>
    <property type="molecule type" value="Genomic_DNA"/>
</dbReference>
<keyword evidence="2" id="KW-1185">Reference proteome</keyword>
<dbReference type="Proteomes" id="UP000678499">
    <property type="component" value="Unassembled WGS sequence"/>
</dbReference>
<dbReference type="EMBL" id="OA896933">
    <property type="protein sequence ID" value="CAD7285449.1"/>
    <property type="molecule type" value="Genomic_DNA"/>
</dbReference>